<evidence type="ECO:0000313" key="5">
    <source>
        <dbReference type="Proteomes" id="UP000248606"/>
    </source>
</evidence>
<feature type="domain" description="Solute-binding protein family 5" evidence="3">
    <location>
        <begin position="110"/>
        <end position="468"/>
    </location>
</feature>
<evidence type="ECO:0000313" key="4">
    <source>
        <dbReference type="EMBL" id="PZP89707.1"/>
    </source>
</evidence>
<dbReference type="SUPFAM" id="SSF53850">
    <property type="entry name" value="Periplasmic binding protein-like II"/>
    <property type="match status" value="1"/>
</dbReference>
<dbReference type="PROSITE" id="PS51257">
    <property type="entry name" value="PROKAR_LIPOPROTEIN"/>
    <property type="match status" value="1"/>
</dbReference>
<feature type="region of interest" description="Disordered" evidence="1">
    <location>
        <begin position="503"/>
        <end position="571"/>
    </location>
</feature>
<dbReference type="Gene3D" id="3.90.76.10">
    <property type="entry name" value="Dipeptide-binding Protein, Domain 1"/>
    <property type="match status" value="1"/>
</dbReference>
<feature type="signal peptide" evidence="2">
    <location>
        <begin position="1"/>
        <end position="26"/>
    </location>
</feature>
<evidence type="ECO:0000256" key="2">
    <source>
        <dbReference type="SAM" id="SignalP"/>
    </source>
</evidence>
<evidence type="ECO:0000256" key="1">
    <source>
        <dbReference type="SAM" id="MobiDB-lite"/>
    </source>
</evidence>
<dbReference type="EMBL" id="QFOZ01000001">
    <property type="protein sequence ID" value="PZP89707.1"/>
    <property type="molecule type" value="Genomic_DNA"/>
</dbReference>
<sequence>MRRHPTTHIALLCSALVLVAGCTAKAPNAQIGQPAPSVKTDGDNVVGIVTDQLEAGFNPHFAGDRTLTTDILASLTLPSVFVPAATAGDTSQTALVDSTQWTMNKSLMRSAEVTSQSPFQVTYRIQPGAQWGGSPPVPVEARDFSYLWHVMMKAPEIDTTAGYDLITSIKGKNDGKTVVVTFKHPYAQWRTLFQHLLPSQFLNDIPGLSQLDHDMPYSAGVATVRSVDIDRGQITLMPNDKFVTGAPMAADSIRIQRQSASDQIAEGLRSESVQAGYIQGDSLAPTRLNAIPGISTAYAWRPRQLSLSINAASSLVGGQPAVSRALFSLINVPLVAQLASNRLDTVTGGRVPAVALPQLVTVPPQRSALYSLTPSMASTKSKGAAILHNAGWAQQGRRIVTRHGHNRALIIGTVRGDVEAIAAATAIADQLSQQGFPTIVQDTTATDLYGFWLPRGKVDLVVDWHSTDQSVIASVASRFHCTVGDAVRPDPARIQSAQLDTLASSAVGNESQQKEISDSISNAQQHRGVDPSTGQSLQVLREKYSKLPSKENGQQADQARSKNVQRGSRGVNTTGICDPILNSLIKEMRTATDPLSPQQQIVVALPFLQKIEQRLGELGLVLPIWQETLLEAYSSRISNPVHEILSTPSLGYFYNVSQWTVAIKEQEGIVQ</sequence>
<dbReference type="GO" id="GO:1904680">
    <property type="term" value="F:peptide transmembrane transporter activity"/>
    <property type="evidence" value="ECO:0007669"/>
    <property type="project" value="TreeGrafter"/>
</dbReference>
<protein>
    <recommendedName>
        <fullName evidence="3">Solute-binding protein family 5 domain-containing protein</fullName>
    </recommendedName>
</protein>
<accession>A0A2W5IFF8</accession>
<dbReference type="Proteomes" id="UP000248606">
    <property type="component" value="Unassembled WGS sequence"/>
</dbReference>
<dbReference type="PANTHER" id="PTHR30290:SF65">
    <property type="entry name" value="MONOACYL PHOSPHATIDYLINOSITOL TETRAMANNOSIDE-BINDING PROTEIN LPQW-RELATED"/>
    <property type="match status" value="1"/>
</dbReference>
<dbReference type="Pfam" id="PF00496">
    <property type="entry name" value="SBP_bac_5"/>
    <property type="match status" value="1"/>
</dbReference>
<keyword evidence="2" id="KW-0732">Signal</keyword>
<gene>
    <name evidence="4" type="ORF">DI579_00580</name>
</gene>
<name>A0A2W5IFF8_9ACTN</name>
<comment type="caution">
    <text evidence="4">The sequence shown here is derived from an EMBL/GenBank/DDBJ whole genome shotgun (WGS) entry which is preliminary data.</text>
</comment>
<dbReference type="GO" id="GO:0015833">
    <property type="term" value="P:peptide transport"/>
    <property type="evidence" value="ECO:0007669"/>
    <property type="project" value="TreeGrafter"/>
</dbReference>
<feature type="chain" id="PRO_5016157898" description="Solute-binding protein family 5 domain-containing protein" evidence="2">
    <location>
        <begin position="27"/>
        <end position="671"/>
    </location>
</feature>
<dbReference type="Gene3D" id="3.10.105.10">
    <property type="entry name" value="Dipeptide-binding Protein, Domain 3"/>
    <property type="match status" value="1"/>
</dbReference>
<dbReference type="InterPro" id="IPR039424">
    <property type="entry name" value="SBP_5"/>
</dbReference>
<dbReference type="AlphaFoldDB" id="A0A2W5IFF8"/>
<feature type="compositionally biased region" description="Polar residues" evidence="1">
    <location>
        <begin position="551"/>
        <end position="571"/>
    </location>
</feature>
<feature type="compositionally biased region" description="Basic and acidic residues" evidence="1">
    <location>
        <begin position="540"/>
        <end position="549"/>
    </location>
</feature>
<reference evidence="4 5" key="1">
    <citation type="submission" date="2017-08" db="EMBL/GenBank/DDBJ databases">
        <title>Infants hospitalized years apart are colonized by the same room-sourced microbial strains.</title>
        <authorList>
            <person name="Brooks B."/>
            <person name="Olm M.R."/>
            <person name="Firek B.A."/>
            <person name="Baker R."/>
            <person name="Thomas B.C."/>
            <person name="Morowitz M.J."/>
            <person name="Banfield J.F."/>
        </authorList>
    </citation>
    <scope>NUCLEOTIDE SEQUENCE [LARGE SCALE GENOMIC DNA]</scope>
    <source>
        <strain evidence="4">S2_006_000_R1_57</strain>
    </source>
</reference>
<dbReference type="RefSeq" id="WP_290595516.1">
    <property type="nucleotide sequence ID" value="NZ_CAKZIO010000003.1"/>
</dbReference>
<dbReference type="InterPro" id="IPR000914">
    <property type="entry name" value="SBP_5_dom"/>
</dbReference>
<dbReference type="PANTHER" id="PTHR30290">
    <property type="entry name" value="PERIPLASMIC BINDING COMPONENT OF ABC TRANSPORTER"/>
    <property type="match status" value="1"/>
</dbReference>
<organism evidence="4 5">
    <name type="scientific">Lawsonella clevelandensis</name>
    <dbReference type="NCBI Taxonomy" id="1528099"/>
    <lineage>
        <taxon>Bacteria</taxon>
        <taxon>Bacillati</taxon>
        <taxon>Actinomycetota</taxon>
        <taxon>Actinomycetes</taxon>
        <taxon>Mycobacteriales</taxon>
        <taxon>Lawsonellaceae</taxon>
        <taxon>Lawsonella</taxon>
    </lineage>
</organism>
<evidence type="ECO:0000259" key="3">
    <source>
        <dbReference type="Pfam" id="PF00496"/>
    </source>
</evidence>
<proteinExistence type="predicted"/>